<protein>
    <recommendedName>
        <fullName evidence="3">DUF937 domain-containing protein</fullName>
    </recommendedName>
</protein>
<dbReference type="OrthoDB" id="530933at2"/>
<dbReference type="EMBL" id="MRCB01000014">
    <property type="protein sequence ID" value="OKH22330.1"/>
    <property type="molecule type" value="Genomic_DNA"/>
</dbReference>
<dbReference type="Proteomes" id="UP000186868">
    <property type="component" value="Unassembled WGS sequence"/>
</dbReference>
<proteinExistence type="predicted"/>
<keyword evidence="2" id="KW-1185">Reference proteome</keyword>
<evidence type="ECO:0000313" key="1">
    <source>
        <dbReference type="EMBL" id="OKH22330.1"/>
    </source>
</evidence>
<comment type="caution">
    <text evidence="1">The sequence shown here is derived from an EMBL/GenBank/DDBJ whole genome shotgun (WGS) entry which is preliminary data.</text>
</comment>
<dbReference type="STRING" id="1921803.NIES593_12705"/>
<dbReference type="RefSeq" id="WP_073599938.1">
    <property type="nucleotide sequence ID" value="NZ_MRCB01000014.1"/>
</dbReference>
<dbReference type="AlphaFoldDB" id="A0A1U7HFH7"/>
<name>A0A1U7HFH7_9CYAN</name>
<evidence type="ECO:0000313" key="2">
    <source>
        <dbReference type="Proteomes" id="UP000186868"/>
    </source>
</evidence>
<reference evidence="1 2" key="1">
    <citation type="submission" date="2016-11" db="EMBL/GenBank/DDBJ databases">
        <title>Draft Genome Sequences of Nine Cyanobacterial Strains from Diverse Habitats.</title>
        <authorList>
            <person name="Zhu T."/>
            <person name="Hou S."/>
            <person name="Lu X."/>
            <person name="Hess W.R."/>
        </authorList>
    </citation>
    <scope>NUCLEOTIDE SEQUENCE [LARGE SCALE GENOMIC DNA]</scope>
    <source>
        <strain evidence="1 2">NIES-593</strain>
    </source>
</reference>
<organism evidence="1 2">
    <name type="scientific">Hydrococcus rivularis NIES-593</name>
    <dbReference type="NCBI Taxonomy" id="1921803"/>
    <lineage>
        <taxon>Bacteria</taxon>
        <taxon>Bacillati</taxon>
        <taxon>Cyanobacteriota</taxon>
        <taxon>Cyanophyceae</taxon>
        <taxon>Pleurocapsales</taxon>
        <taxon>Hydrococcaceae</taxon>
        <taxon>Hydrococcus</taxon>
    </lineage>
</organism>
<accession>A0A1U7HFH7</accession>
<evidence type="ECO:0008006" key="3">
    <source>
        <dbReference type="Google" id="ProtNLM"/>
    </source>
</evidence>
<sequence>MGLFDQVINAINDPNQQASTDQIGQIIGVVQQLASSKGVDPSVAQTVTSVVGNYVRSSLKQQQATGGSQQISAILDQFSGTQANPAAVQALFSPQQQQHIAQDAAQKTGLNADTIQSMLPLIVPAILNLLQSGRQAGAASGSPAGNSVLSSFLDSDSDGDVDIGDALSFASRFLNR</sequence>
<gene>
    <name evidence="1" type="ORF">NIES593_12705</name>
</gene>